<evidence type="ECO:0000256" key="5">
    <source>
        <dbReference type="SAM" id="MobiDB-lite"/>
    </source>
</evidence>
<evidence type="ECO:0000256" key="2">
    <source>
        <dbReference type="ARBA" id="ARBA00023015"/>
    </source>
</evidence>
<comment type="similarity">
    <text evidence="1">Belongs to the LysR transcriptional regulatory family.</text>
</comment>
<dbReference type="PANTHER" id="PTHR30346:SF29">
    <property type="entry name" value="LYSR SUBSTRATE-BINDING"/>
    <property type="match status" value="1"/>
</dbReference>
<dbReference type="CDD" id="cd08423">
    <property type="entry name" value="PBP2_LTTR_like_6"/>
    <property type="match status" value="1"/>
</dbReference>
<dbReference type="Pfam" id="PF03466">
    <property type="entry name" value="LysR_substrate"/>
    <property type="match status" value="2"/>
</dbReference>
<accession>A0ABN2YJU8</accession>
<comment type="caution">
    <text evidence="7">The sequence shown here is derived from an EMBL/GenBank/DDBJ whole genome shotgun (WGS) entry which is preliminary data.</text>
</comment>
<dbReference type="Pfam" id="PF00126">
    <property type="entry name" value="HTH_1"/>
    <property type="match status" value="1"/>
</dbReference>
<dbReference type="InterPro" id="IPR000847">
    <property type="entry name" value="LysR_HTH_N"/>
</dbReference>
<evidence type="ECO:0000313" key="7">
    <source>
        <dbReference type="EMBL" id="GAA2128445.1"/>
    </source>
</evidence>
<dbReference type="InterPro" id="IPR036388">
    <property type="entry name" value="WH-like_DNA-bd_sf"/>
</dbReference>
<dbReference type="SUPFAM" id="SSF53850">
    <property type="entry name" value="Periplasmic binding protein-like II"/>
    <property type="match status" value="1"/>
</dbReference>
<keyword evidence="2" id="KW-0805">Transcription regulation</keyword>
<evidence type="ECO:0000259" key="6">
    <source>
        <dbReference type="PROSITE" id="PS50931"/>
    </source>
</evidence>
<evidence type="ECO:0000256" key="4">
    <source>
        <dbReference type="ARBA" id="ARBA00023163"/>
    </source>
</evidence>
<keyword evidence="3" id="KW-0238">DNA-binding</keyword>
<gene>
    <name evidence="7" type="ORF">GCM10009802_35690</name>
</gene>
<dbReference type="RefSeq" id="WP_344291000.1">
    <property type="nucleotide sequence ID" value="NZ_BAAAPF010000115.1"/>
</dbReference>
<organism evidence="7 8">
    <name type="scientific">Streptomyces synnematoformans</name>
    <dbReference type="NCBI Taxonomy" id="415721"/>
    <lineage>
        <taxon>Bacteria</taxon>
        <taxon>Bacillati</taxon>
        <taxon>Actinomycetota</taxon>
        <taxon>Actinomycetes</taxon>
        <taxon>Kitasatosporales</taxon>
        <taxon>Streptomycetaceae</taxon>
        <taxon>Streptomyces</taxon>
    </lineage>
</organism>
<dbReference type="Gene3D" id="3.40.190.10">
    <property type="entry name" value="Periplasmic binding protein-like II"/>
    <property type="match status" value="3"/>
</dbReference>
<dbReference type="InterPro" id="IPR005119">
    <property type="entry name" value="LysR_subst-bd"/>
</dbReference>
<evidence type="ECO:0000256" key="3">
    <source>
        <dbReference type="ARBA" id="ARBA00023125"/>
    </source>
</evidence>
<sequence length="353" mass="35541">MFDARHLRVFRAVAATGSYSAAARELGLTQPAVSQQMRALEQAAATPLLVRAGRELRLTEAGEALLRHAGGILAGLAAAEEEVAALAGLRAGRVRLVSFPSGSSTIVPGALAAMRAAHPGTRISLVDAEPPRSVGMLREGECEIALAFRYPSADAGTGTGTGAHAGTDTTGGAAAAAAAGSDAEADGWDGLVVRPLLTDRLLCLVPEDHPAAAAGRVELAELAGEPLIAGCPRCRRHLVELCERAGFGPRIDFATDDYPAVVGLVRAGLGVAVLPGLAVRAVPPRGVVTVPLAPAARREVVALTLPDLARVPTVAAMLDRLATAAVHADTAGTAGAPETADAPDAAGAAAPAP</sequence>
<dbReference type="InterPro" id="IPR036390">
    <property type="entry name" value="WH_DNA-bd_sf"/>
</dbReference>
<keyword evidence="4" id="KW-0804">Transcription</keyword>
<name>A0ABN2YJU8_9ACTN</name>
<protein>
    <submittedName>
        <fullName evidence="7">LysR family transcriptional regulator</fullName>
    </submittedName>
</protein>
<reference evidence="7 8" key="1">
    <citation type="journal article" date="2019" name="Int. J. Syst. Evol. Microbiol.">
        <title>The Global Catalogue of Microorganisms (GCM) 10K type strain sequencing project: providing services to taxonomists for standard genome sequencing and annotation.</title>
        <authorList>
            <consortium name="The Broad Institute Genomics Platform"/>
            <consortium name="The Broad Institute Genome Sequencing Center for Infectious Disease"/>
            <person name="Wu L."/>
            <person name="Ma J."/>
        </authorList>
    </citation>
    <scope>NUCLEOTIDE SEQUENCE [LARGE SCALE GENOMIC DNA]</scope>
    <source>
        <strain evidence="7 8">JCM 15481</strain>
    </source>
</reference>
<dbReference type="Gene3D" id="1.10.10.10">
    <property type="entry name" value="Winged helix-like DNA-binding domain superfamily/Winged helix DNA-binding domain"/>
    <property type="match status" value="1"/>
</dbReference>
<dbReference type="SUPFAM" id="SSF46785">
    <property type="entry name" value="Winged helix' DNA-binding domain"/>
    <property type="match status" value="1"/>
</dbReference>
<feature type="region of interest" description="Disordered" evidence="5">
    <location>
        <begin position="332"/>
        <end position="353"/>
    </location>
</feature>
<proteinExistence type="inferred from homology"/>
<dbReference type="PRINTS" id="PR00039">
    <property type="entry name" value="HTHLYSR"/>
</dbReference>
<evidence type="ECO:0000256" key="1">
    <source>
        <dbReference type="ARBA" id="ARBA00009437"/>
    </source>
</evidence>
<feature type="domain" description="HTH lysR-type" evidence="6">
    <location>
        <begin position="2"/>
        <end position="59"/>
    </location>
</feature>
<evidence type="ECO:0000313" key="8">
    <source>
        <dbReference type="Proteomes" id="UP001500443"/>
    </source>
</evidence>
<dbReference type="PANTHER" id="PTHR30346">
    <property type="entry name" value="TRANSCRIPTIONAL DUAL REGULATOR HCAR-RELATED"/>
    <property type="match status" value="1"/>
</dbReference>
<dbReference type="PROSITE" id="PS50931">
    <property type="entry name" value="HTH_LYSR"/>
    <property type="match status" value="1"/>
</dbReference>
<dbReference type="EMBL" id="BAAAPF010000115">
    <property type="protein sequence ID" value="GAA2128445.1"/>
    <property type="molecule type" value="Genomic_DNA"/>
</dbReference>
<dbReference type="Proteomes" id="UP001500443">
    <property type="component" value="Unassembled WGS sequence"/>
</dbReference>
<keyword evidence="8" id="KW-1185">Reference proteome</keyword>